<name>A0A316DX89_9FLAO</name>
<reference evidence="2 5" key="2">
    <citation type="submission" date="2020-07" db="EMBL/GenBank/DDBJ databases">
        <title>The draft genome sequence of Maribacter polysiphoniae KCTC 22021.</title>
        <authorList>
            <person name="Mu L."/>
        </authorList>
    </citation>
    <scope>NUCLEOTIDE SEQUENCE [LARGE SCALE GENOMIC DNA]</scope>
    <source>
        <strain evidence="2 5">KCTC 22021</strain>
    </source>
</reference>
<sequence length="239" mass="28414">MNVHDIIKHGSDYFLPNLSIDLVIIGYHEHKLKCLLLKIGDKWILPGGHIKIDESLDVAVKRILKFRTGLEEPYMKFLAIFGDKDRKFDKDFKQFFEDKGIPWGEDYWINNRFITLTFYSLVDIDNTQPVLGEFDEAFEWFDFDDLPDMWLDHKSIVNSARNRLKEDVKYEQITYNLLPEQFTMPQLHQLHQTILEEKVDRSRFQKKIIATGLLERLSLLNKDSPGRNPYQYTLRKRDS</sequence>
<keyword evidence="2" id="KW-0378">Hydrolase</keyword>
<dbReference type="CDD" id="cd18873">
    <property type="entry name" value="NUDIX_NadM_like"/>
    <property type="match status" value="1"/>
</dbReference>
<dbReference type="EMBL" id="JACWLN010000008">
    <property type="protein sequence ID" value="MBD1262118.1"/>
    <property type="molecule type" value="Genomic_DNA"/>
</dbReference>
<dbReference type="PANTHER" id="PTHR43736:SF4">
    <property type="entry name" value="SLR1690 PROTEIN"/>
    <property type="match status" value="1"/>
</dbReference>
<dbReference type="Gene3D" id="3.90.79.10">
    <property type="entry name" value="Nucleoside Triphosphate Pyrophosphohydrolase"/>
    <property type="match status" value="1"/>
</dbReference>
<keyword evidence="5" id="KW-1185">Reference proteome</keyword>
<dbReference type="Proteomes" id="UP000245667">
    <property type="component" value="Unassembled WGS sequence"/>
</dbReference>
<dbReference type="InterPro" id="IPR036388">
    <property type="entry name" value="WH-like_DNA-bd_sf"/>
</dbReference>
<feature type="domain" description="Nudix hydrolase" evidence="1">
    <location>
        <begin position="15"/>
        <end position="164"/>
    </location>
</feature>
<evidence type="ECO:0000313" key="2">
    <source>
        <dbReference type="EMBL" id="MBD1262118.1"/>
    </source>
</evidence>
<dbReference type="Gene3D" id="1.10.10.10">
    <property type="entry name" value="Winged helix-like DNA-binding domain superfamily/Winged helix DNA-binding domain"/>
    <property type="match status" value="1"/>
</dbReference>
<evidence type="ECO:0000313" key="5">
    <source>
        <dbReference type="Proteomes" id="UP000651837"/>
    </source>
</evidence>
<dbReference type="SUPFAM" id="SSF46785">
    <property type="entry name" value="Winged helix' DNA-binding domain"/>
    <property type="match status" value="1"/>
</dbReference>
<comment type="caution">
    <text evidence="3">The sequence shown here is derived from an EMBL/GenBank/DDBJ whole genome shotgun (WGS) entry which is preliminary data.</text>
</comment>
<dbReference type="RefSeq" id="WP_109653515.1">
    <property type="nucleotide sequence ID" value="NZ_JACWLN010000008.1"/>
</dbReference>
<dbReference type="InterPro" id="IPR054105">
    <property type="entry name" value="WHD_NrtR"/>
</dbReference>
<dbReference type="PANTHER" id="PTHR43736">
    <property type="entry name" value="ADP-RIBOSE PYROPHOSPHATASE"/>
    <property type="match status" value="1"/>
</dbReference>
<protein>
    <submittedName>
        <fullName evidence="3">ADP-ribose pyrophosphatase YjhB (NUDIX family)</fullName>
    </submittedName>
    <submittedName>
        <fullName evidence="2">NUDIX hydrolase</fullName>
    </submittedName>
</protein>
<proteinExistence type="predicted"/>
<dbReference type="InterPro" id="IPR000086">
    <property type="entry name" value="NUDIX_hydrolase_dom"/>
</dbReference>
<dbReference type="AlphaFoldDB" id="A0A316DX89"/>
<dbReference type="OrthoDB" id="9786141at2"/>
<reference evidence="3 4" key="1">
    <citation type="submission" date="2018-05" db="EMBL/GenBank/DDBJ databases">
        <title>Genomic Encyclopedia of Archaeal and Bacterial Type Strains, Phase II (KMG-II): from individual species to whole genera.</title>
        <authorList>
            <person name="Goeker M."/>
        </authorList>
    </citation>
    <scope>NUCLEOTIDE SEQUENCE [LARGE SCALE GENOMIC DNA]</scope>
    <source>
        <strain evidence="3 4">DSM 23514</strain>
    </source>
</reference>
<dbReference type="Pfam" id="PF00293">
    <property type="entry name" value="NUDIX"/>
    <property type="match status" value="1"/>
</dbReference>
<evidence type="ECO:0000313" key="3">
    <source>
        <dbReference type="EMBL" id="PWK21809.1"/>
    </source>
</evidence>
<dbReference type="SUPFAM" id="SSF55811">
    <property type="entry name" value="Nudix"/>
    <property type="match status" value="1"/>
</dbReference>
<evidence type="ECO:0000313" key="4">
    <source>
        <dbReference type="Proteomes" id="UP000245667"/>
    </source>
</evidence>
<gene>
    <name evidence="2" type="ORF">HZY62_16065</name>
    <name evidence="3" type="ORF">LX92_03589</name>
</gene>
<dbReference type="Proteomes" id="UP000651837">
    <property type="component" value="Unassembled WGS sequence"/>
</dbReference>
<dbReference type="GO" id="GO:0016787">
    <property type="term" value="F:hydrolase activity"/>
    <property type="evidence" value="ECO:0007669"/>
    <property type="project" value="UniProtKB-KW"/>
</dbReference>
<dbReference type="PROSITE" id="PS51462">
    <property type="entry name" value="NUDIX"/>
    <property type="match status" value="1"/>
</dbReference>
<accession>A0A316DX89</accession>
<dbReference type="Pfam" id="PF21906">
    <property type="entry name" value="WHD_NrtR"/>
    <property type="match status" value="1"/>
</dbReference>
<evidence type="ECO:0000259" key="1">
    <source>
        <dbReference type="PROSITE" id="PS51462"/>
    </source>
</evidence>
<dbReference type="EMBL" id="QGGQ01000010">
    <property type="protein sequence ID" value="PWK21809.1"/>
    <property type="molecule type" value="Genomic_DNA"/>
</dbReference>
<dbReference type="InterPro" id="IPR015797">
    <property type="entry name" value="NUDIX_hydrolase-like_dom_sf"/>
</dbReference>
<dbReference type="InterPro" id="IPR036390">
    <property type="entry name" value="WH_DNA-bd_sf"/>
</dbReference>
<organism evidence="3 4">
    <name type="scientific">Maribacter polysiphoniae</name>
    <dbReference type="NCBI Taxonomy" id="429344"/>
    <lineage>
        <taxon>Bacteria</taxon>
        <taxon>Pseudomonadati</taxon>
        <taxon>Bacteroidota</taxon>
        <taxon>Flavobacteriia</taxon>
        <taxon>Flavobacteriales</taxon>
        <taxon>Flavobacteriaceae</taxon>
        <taxon>Maribacter</taxon>
    </lineage>
</organism>